<evidence type="ECO:0000313" key="2">
    <source>
        <dbReference type="Proteomes" id="UP000814140"/>
    </source>
</evidence>
<name>A0ACB8T6I5_9AGAM</name>
<accession>A0ACB8T6I5</accession>
<evidence type="ECO:0000313" key="1">
    <source>
        <dbReference type="EMBL" id="KAI0064087.1"/>
    </source>
</evidence>
<organism evidence="1 2">
    <name type="scientific">Artomyces pyxidatus</name>
    <dbReference type="NCBI Taxonomy" id="48021"/>
    <lineage>
        <taxon>Eukaryota</taxon>
        <taxon>Fungi</taxon>
        <taxon>Dikarya</taxon>
        <taxon>Basidiomycota</taxon>
        <taxon>Agaricomycotina</taxon>
        <taxon>Agaricomycetes</taxon>
        <taxon>Russulales</taxon>
        <taxon>Auriscalpiaceae</taxon>
        <taxon>Artomyces</taxon>
    </lineage>
</organism>
<comment type="caution">
    <text evidence="1">The sequence shown here is derived from an EMBL/GenBank/DDBJ whole genome shotgun (WGS) entry which is preliminary data.</text>
</comment>
<reference evidence="1" key="2">
    <citation type="journal article" date="2022" name="New Phytol.">
        <title>Evolutionary transition to the ectomycorrhizal habit in the genomes of a hyperdiverse lineage of mushroom-forming fungi.</title>
        <authorList>
            <person name="Looney B."/>
            <person name="Miyauchi S."/>
            <person name="Morin E."/>
            <person name="Drula E."/>
            <person name="Courty P.E."/>
            <person name="Kohler A."/>
            <person name="Kuo A."/>
            <person name="LaButti K."/>
            <person name="Pangilinan J."/>
            <person name="Lipzen A."/>
            <person name="Riley R."/>
            <person name="Andreopoulos W."/>
            <person name="He G."/>
            <person name="Johnson J."/>
            <person name="Nolan M."/>
            <person name="Tritt A."/>
            <person name="Barry K.W."/>
            <person name="Grigoriev I.V."/>
            <person name="Nagy L.G."/>
            <person name="Hibbett D."/>
            <person name="Henrissat B."/>
            <person name="Matheny P.B."/>
            <person name="Labbe J."/>
            <person name="Martin F.M."/>
        </authorList>
    </citation>
    <scope>NUCLEOTIDE SEQUENCE</scope>
    <source>
        <strain evidence="1">HHB10654</strain>
    </source>
</reference>
<keyword evidence="1" id="KW-0808">Transferase</keyword>
<dbReference type="Proteomes" id="UP000814140">
    <property type="component" value="Unassembled WGS sequence"/>
</dbReference>
<sequence>MWSSAREIAAGDVVIVWLTRDAIQSLVVTPGKDFNSRYGNYRHSDLIGLPYGSKVRSRNGSGFIHVLRPTPELWTLALPHRTQILYLADIAFITSWLDVRPGSCVIEAVINFRAGSGGGLVMLDSMTGALGCYPSHEHCIPVGHNIAAAYPMSGRGLYSTIRTMLRCSPKSTSLLIQSTYNGIDKAPDGTGSGSFTHSIARTVGPAGRIHSYEFHEARASKATEEFARHGMTDVVSLTHRNVCKDGFAVADAADAVFLDLPSPWEAVEHAKRALRKDRTTRICCFSPCIEQVLRTVSALNDSGFTDVTMYETLLRPHEVNAIPALTPIGAVSDKLKEAARVREEKRLRQIANARAKRKRDDPVPEEGGVKKAKTEERDEGGVNPDGGAEVDVDVEMPLAVPDPDADAAPPSPPALQVVSKVVQEVRGHTSYLTFARLLPATGTITPAPS</sequence>
<proteinExistence type="predicted"/>
<keyword evidence="2" id="KW-1185">Reference proteome</keyword>
<gene>
    <name evidence="1" type="ORF">BV25DRAFT_1837244</name>
</gene>
<dbReference type="EMBL" id="MU277200">
    <property type="protein sequence ID" value="KAI0064087.1"/>
    <property type="molecule type" value="Genomic_DNA"/>
</dbReference>
<protein>
    <submittedName>
        <fullName evidence="1">tRNA methyltransferase complex GCD14 subunit</fullName>
    </submittedName>
</protein>
<keyword evidence="1" id="KW-0489">Methyltransferase</keyword>
<reference evidence="1" key="1">
    <citation type="submission" date="2021-03" db="EMBL/GenBank/DDBJ databases">
        <authorList>
            <consortium name="DOE Joint Genome Institute"/>
            <person name="Ahrendt S."/>
            <person name="Looney B.P."/>
            <person name="Miyauchi S."/>
            <person name="Morin E."/>
            <person name="Drula E."/>
            <person name="Courty P.E."/>
            <person name="Chicoki N."/>
            <person name="Fauchery L."/>
            <person name="Kohler A."/>
            <person name="Kuo A."/>
            <person name="Labutti K."/>
            <person name="Pangilinan J."/>
            <person name="Lipzen A."/>
            <person name="Riley R."/>
            <person name="Andreopoulos W."/>
            <person name="He G."/>
            <person name="Johnson J."/>
            <person name="Barry K.W."/>
            <person name="Grigoriev I.V."/>
            <person name="Nagy L."/>
            <person name="Hibbett D."/>
            <person name="Henrissat B."/>
            <person name="Matheny P.B."/>
            <person name="Labbe J."/>
            <person name="Martin F."/>
        </authorList>
    </citation>
    <scope>NUCLEOTIDE SEQUENCE</scope>
    <source>
        <strain evidence="1">HHB10654</strain>
    </source>
</reference>